<dbReference type="CDD" id="cd14332">
    <property type="entry name" value="UBA_RuvA_C"/>
    <property type="match status" value="1"/>
</dbReference>
<dbReference type="GO" id="GO:0006281">
    <property type="term" value="P:DNA repair"/>
    <property type="evidence" value="ECO:0007669"/>
    <property type="project" value="InterPro"/>
</dbReference>
<evidence type="ECO:0000313" key="1">
    <source>
        <dbReference type="EMBL" id="GAG22377.1"/>
    </source>
</evidence>
<dbReference type="GO" id="GO:0009379">
    <property type="term" value="C:Holliday junction helicase complex"/>
    <property type="evidence" value="ECO:0007669"/>
    <property type="project" value="InterPro"/>
</dbReference>
<feature type="non-terminal residue" evidence="1">
    <location>
        <position position="112"/>
    </location>
</feature>
<dbReference type="EMBL" id="BARS01030486">
    <property type="protein sequence ID" value="GAG22377.1"/>
    <property type="molecule type" value="Genomic_DNA"/>
</dbReference>
<proteinExistence type="predicted"/>
<dbReference type="GO" id="GO:0006310">
    <property type="term" value="P:DNA recombination"/>
    <property type="evidence" value="ECO:0007669"/>
    <property type="project" value="InterPro"/>
</dbReference>
<name>X0WGQ3_9ZZZZ</name>
<gene>
    <name evidence="1" type="ORF">S01H1_47549</name>
</gene>
<protein>
    <submittedName>
        <fullName evidence="1">Uncharacterized protein</fullName>
    </submittedName>
</protein>
<accession>X0WGQ3</accession>
<dbReference type="GO" id="GO:0009378">
    <property type="term" value="F:four-way junction helicase activity"/>
    <property type="evidence" value="ECO:0007669"/>
    <property type="project" value="InterPro"/>
</dbReference>
<comment type="caution">
    <text evidence="1">The sequence shown here is derived from an EMBL/GenBank/DDBJ whole genome shotgun (WGS) entry which is preliminary data.</text>
</comment>
<dbReference type="GO" id="GO:0005524">
    <property type="term" value="F:ATP binding"/>
    <property type="evidence" value="ECO:0007669"/>
    <property type="project" value="InterPro"/>
</dbReference>
<sequence length="112" mass="12399">MALVEPDRYSVNLLYVCKKCEYEHEVDPEETQFPGGVRCTCGEKIKFKAITNVTVSPIYGTEDVTTSDPMPTALHDDAVDALIGIGFGKPKAVEFVSTHSHFTSIEEFVREA</sequence>
<organism evidence="1">
    <name type="scientific">marine sediment metagenome</name>
    <dbReference type="NCBI Taxonomy" id="412755"/>
    <lineage>
        <taxon>unclassified sequences</taxon>
        <taxon>metagenomes</taxon>
        <taxon>ecological metagenomes</taxon>
    </lineage>
</organism>
<dbReference type="InterPro" id="IPR011114">
    <property type="entry name" value="RuvA_C"/>
</dbReference>
<reference evidence="1" key="1">
    <citation type="journal article" date="2014" name="Front. Microbiol.">
        <title>High frequency of phylogenetically diverse reductive dehalogenase-homologous genes in deep subseafloor sedimentary metagenomes.</title>
        <authorList>
            <person name="Kawai M."/>
            <person name="Futagami T."/>
            <person name="Toyoda A."/>
            <person name="Takaki Y."/>
            <person name="Nishi S."/>
            <person name="Hori S."/>
            <person name="Arai W."/>
            <person name="Tsubouchi T."/>
            <person name="Morono Y."/>
            <person name="Uchiyama I."/>
            <person name="Ito T."/>
            <person name="Fujiyama A."/>
            <person name="Inagaki F."/>
            <person name="Takami H."/>
        </authorList>
    </citation>
    <scope>NUCLEOTIDE SEQUENCE</scope>
    <source>
        <strain evidence="1">Expedition CK06-06</strain>
    </source>
</reference>
<dbReference type="AlphaFoldDB" id="X0WGQ3"/>